<organism evidence="1 2">
    <name type="scientific">Methanothrix harundinacea</name>
    <dbReference type="NCBI Taxonomy" id="301375"/>
    <lineage>
        <taxon>Archaea</taxon>
        <taxon>Methanobacteriati</taxon>
        <taxon>Methanobacteriota</taxon>
        <taxon>Stenosarchaea group</taxon>
        <taxon>Methanomicrobia</taxon>
        <taxon>Methanotrichales</taxon>
        <taxon>Methanotrichaceae</taxon>
        <taxon>Methanothrix</taxon>
    </lineage>
</organism>
<dbReference type="EMBL" id="LGFT01000082">
    <property type="protein sequence ID" value="KUK43360.1"/>
    <property type="molecule type" value="Genomic_DNA"/>
</dbReference>
<evidence type="ECO:0000313" key="1">
    <source>
        <dbReference type="EMBL" id="KUK43360.1"/>
    </source>
</evidence>
<protein>
    <submittedName>
        <fullName evidence="1">Uncharacterized protein</fullName>
    </submittedName>
</protein>
<reference evidence="1 2" key="1">
    <citation type="journal article" date="2015" name="MBio">
        <title>Genome-Resolved Metagenomic Analysis Reveals Roles for Candidate Phyla and Other Microbial Community Members in Biogeochemical Transformations in Oil Reservoirs.</title>
        <authorList>
            <person name="Hu P."/>
            <person name="Tom L."/>
            <person name="Singh A."/>
            <person name="Thomas B.C."/>
            <person name="Baker B.J."/>
            <person name="Piceno Y.M."/>
            <person name="Andersen G.L."/>
            <person name="Banfield J.F."/>
        </authorList>
    </citation>
    <scope>NUCLEOTIDE SEQUENCE [LARGE SCALE GENOMIC DNA]</scope>
    <source>
        <strain evidence="1">57_489</strain>
    </source>
</reference>
<dbReference type="PATRIC" id="fig|301375.7.peg.1192"/>
<gene>
    <name evidence="1" type="ORF">XD72_2258</name>
</gene>
<accession>A0A117LEV9</accession>
<sequence length="464" mass="51713">MRRYIISILLLLVSFAVSYGTVFAEDEGTGDVDAFRLALEQDGFIVQEGKFVSFDIIGLYDAGYLDSCYGNNPSTPYMLCFLPPPPGERAINEYDGDADTLDNETLVEYRLRSDEALLFIGRTPPECKYFSFRSYVYDRYFPEEGKRKRIFASLGDPLNLMTIKTDGDSPFNASTIIVIAADEMINDRVIAAGIAAGFPEGIMNPDVIPPQLVRMGLDPEDDKFLMLTRLAFFEDQEAGKEYMNGTAARVFRLTPMTVSSTTQPYGTPSLRVRGTGNTSELDLTSTLDELRVAILKENEGANVTELTTQVWLYEGYDALQRGIDVIGENRDTSYLRTDNFNLDTNEFLIVYGINHAMTGRATYCNFGVYGADILNGVGAVADMDLTGTADRYLPGNPLAKYLYVYKVSRNCTESNCMFVPWGVKAHGIELDQSAFVGFRAYLEEATKSGPSWSEIVYDRVIKFS</sequence>
<dbReference type="AlphaFoldDB" id="A0A117LEV9"/>
<dbReference type="Proteomes" id="UP000057043">
    <property type="component" value="Unassembled WGS sequence"/>
</dbReference>
<proteinExistence type="predicted"/>
<evidence type="ECO:0000313" key="2">
    <source>
        <dbReference type="Proteomes" id="UP000057043"/>
    </source>
</evidence>
<name>A0A117LEV9_9EURY</name>
<comment type="caution">
    <text evidence="1">The sequence shown here is derived from an EMBL/GenBank/DDBJ whole genome shotgun (WGS) entry which is preliminary data.</text>
</comment>